<comment type="function">
    <text evidence="1">Removes the N-terminal methionine from nascent proteins. The N-terminal methionine is often cleaved when the second residue in the primary sequence is small and uncharged (Met-Ala-, Cys, Gly, Pro, Ser, Thr, or Val). Requires deformylation of the N(alpha)-formylated initiator methionine before it can be hydrolyzed.</text>
</comment>
<comment type="caution">
    <text evidence="8">The sequence shown here is derived from an EMBL/GenBank/DDBJ whole genome shotgun (WGS) entry which is preliminary data.</text>
</comment>
<name>A0ABP6D2D8_9ACTN</name>
<evidence type="ECO:0000313" key="9">
    <source>
        <dbReference type="Proteomes" id="UP001501509"/>
    </source>
</evidence>
<dbReference type="InterPro" id="IPR000994">
    <property type="entry name" value="Pept_M24"/>
</dbReference>
<dbReference type="Pfam" id="PF00557">
    <property type="entry name" value="Peptidase_M24"/>
    <property type="match status" value="1"/>
</dbReference>
<dbReference type="EMBL" id="BAAATD010000016">
    <property type="protein sequence ID" value="GAA2632014.1"/>
    <property type="molecule type" value="Genomic_DNA"/>
</dbReference>
<comment type="cofactor">
    <cofactor evidence="6">
        <name>Co(2+)</name>
        <dbReference type="ChEBI" id="CHEBI:48828"/>
    </cofactor>
    <cofactor evidence="6">
        <name>Zn(2+)</name>
        <dbReference type="ChEBI" id="CHEBI:29105"/>
    </cofactor>
    <cofactor evidence="6">
        <name>Mn(2+)</name>
        <dbReference type="ChEBI" id="CHEBI:29035"/>
    </cofactor>
    <cofactor evidence="6">
        <name>Fe(2+)</name>
        <dbReference type="ChEBI" id="CHEBI:29033"/>
    </cofactor>
    <text evidence="6">Binds 2 divalent metal cations per subunit. Has a high-affinity and a low affinity metal-binding site. The true nature of the physiological cofactor is under debate. The enzyme is active with cobalt, zinc, manganese or divalent iron ions.</text>
</comment>
<dbReference type="NCBIfam" id="TIGR00500">
    <property type="entry name" value="met_pdase_I"/>
    <property type="match status" value="1"/>
</dbReference>
<evidence type="ECO:0000313" key="8">
    <source>
        <dbReference type="EMBL" id="GAA2632014.1"/>
    </source>
</evidence>
<dbReference type="PANTHER" id="PTHR43330:SF16">
    <property type="entry name" value="METHIONINE AMINOPEPTIDASE 2"/>
    <property type="match status" value="1"/>
</dbReference>
<evidence type="ECO:0000256" key="6">
    <source>
        <dbReference type="RuleBase" id="RU003653"/>
    </source>
</evidence>
<evidence type="ECO:0000256" key="5">
    <source>
        <dbReference type="ARBA" id="ARBA00022801"/>
    </source>
</evidence>
<keyword evidence="4 6" id="KW-0479">Metal-binding</keyword>
<reference evidence="9" key="1">
    <citation type="journal article" date="2019" name="Int. J. Syst. Evol. Microbiol.">
        <title>The Global Catalogue of Microorganisms (GCM) 10K type strain sequencing project: providing services to taxonomists for standard genome sequencing and annotation.</title>
        <authorList>
            <consortium name="The Broad Institute Genomics Platform"/>
            <consortium name="The Broad Institute Genome Sequencing Center for Infectious Disease"/>
            <person name="Wu L."/>
            <person name="Ma J."/>
        </authorList>
    </citation>
    <scope>NUCLEOTIDE SEQUENCE [LARGE SCALE GENOMIC DNA]</scope>
    <source>
        <strain evidence="9">JCM 6833</strain>
    </source>
</reference>
<dbReference type="EC" id="3.4.11.18" evidence="6"/>
<dbReference type="PANTHER" id="PTHR43330">
    <property type="entry name" value="METHIONINE AMINOPEPTIDASE"/>
    <property type="match status" value="1"/>
</dbReference>
<keyword evidence="5" id="KW-0378">Hydrolase</keyword>
<gene>
    <name evidence="8" type="primary">map_3</name>
    <name evidence="8" type="ORF">GCM10010411_82770</name>
</gene>
<dbReference type="InterPro" id="IPR002467">
    <property type="entry name" value="Pept_M24A_MAP1"/>
</dbReference>
<dbReference type="SUPFAM" id="SSF55920">
    <property type="entry name" value="Creatinase/aminopeptidase"/>
    <property type="match status" value="1"/>
</dbReference>
<evidence type="ECO:0000256" key="4">
    <source>
        <dbReference type="ARBA" id="ARBA00022723"/>
    </source>
</evidence>
<dbReference type="Gene3D" id="3.90.230.10">
    <property type="entry name" value="Creatinase/methionine aminopeptidase superfamily"/>
    <property type="match status" value="1"/>
</dbReference>
<keyword evidence="2 6" id="KW-0031">Aminopeptidase</keyword>
<comment type="catalytic activity">
    <reaction evidence="6">
        <text>Release of N-terminal amino acids, preferentially methionine, from peptides and arylamides.</text>
        <dbReference type="EC" id="3.4.11.18"/>
    </reaction>
</comment>
<dbReference type="Proteomes" id="UP001501509">
    <property type="component" value="Unassembled WGS sequence"/>
</dbReference>
<dbReference type="GO" id="GO:0004177">
    <property type="term" value="F:aminopeptidase activity"/>
    <property type="evidence" value="ECO:0007669"/>
    <property type="project" value="UniProtKB-KW"/>
</dbReference>
<dbReference type="InterPro" id="IPR036005">
    <property type="entry name" value="Creatinase/aminopeptidase-like"/>
</dbReference>
<sequence length="251" mass="26273">MDAENGLDAVRRAGALVAVALERSVPRLTPSGPTLAEISATAQEHLLPARPSYLGYQGFPAACDIAVNEVVCSGVPGDRTLEPGDVVSLALAGNIDGMHCAAATSHVVQATEAHAEAVLLVERAREALRRAVAAVRPGRQVNVPGRVIESYARRFGYGVVRDFGGHGIGARLHQDPFVPGWDDPAATTAFSEGMIFTVQVMLTLGSPEIETDAEGWNVATKDRSKAAAFCDTVLVTATGTEILSDAGVGRF</sequence>
<evidence type="ECO:0000256" key="2">
    <source>
        <dbReference type="ARBA" id="ARBA00022438"/>
    </source>
</evidence>
<keyword evidence="3 6" id="KW-0645">Protease</keyword>
<organism evidence="8 9">
    <name type="scientific">Actinomadura fulvescens</name>
    <dbReference type="NCBI Taxonomy" id="46160"/>
    <lineage>
        <taxon>Bacteria</taxon>
        <taxon>Bacillati</taxon>
        <taxon>Actinomycetota</taxon>
        <taxon>Actinomycetes</taxon>
        <taxon>Streptosporangiales</taxon>
        <taxon>Thermomonosporaceae</taxon>
        <taxon>Actinomadura</taxon>
    </lineage>
</organism>
<evidence type="ECO:0000256" key="3">
    <source>
        <dbReference type="ARBA" id="ARBA00022670"/>
    </source>
</evidence>
<protein>
    <recommendedName>
        <fullName evidence="6">Methionine aminopeptidase</fullName>
        <ecNumber evidence="6">3.4.11.18</ecNumber>
    </recommendedName>
</protein>
<dbReference type="RefSeq" id="WP_344547976.1">
    <property type="nucleotide sequence ID" value="NZ_BAAATD010000016.1"/>
</dbReference>
<feature type="domain" description="Peptidase M24" evidence="7">
    <location>
        <begin position="9"/>
        <end position="237"/>
    </location>
</feature>
<keyword evidence="9" id="KW-1185">Reference proteome</keyword>
<accession>A0ABP6D2D8</accession>
<evidence type="ECO:0000256" key="1">
    <source>
        <dbReference type="ARBA" id="ARBA00002521"/>
    </source>
</evidence>
<comment type="similarity">
    <text evidence="6">Belongs to the peptidase M24A family.</text>
</comment>
<evidence type="ECO:0000259" key="7">
    <source>
        <dbReference type="Pfam" id="PF00557"/>
    </source>
</evidence>
<proteinExistence type="inferred from homology"/>
<dbReference type="PRINTS" id="PR00599">
    <property type="entry name" value="MAPEPTIDASE"/>
</dbReference>
<dbReference type="InterPro" id="IPR001714">
    <property type="entry name" value="Pept_M24_MAP"/>
</dbReference>